<protein>
    <submittedName>
        <fullName evidence="1">Uncharacterized protein</fullName>
    </submittedName>
</protein>
<dbReference type="EMBL" id="CADCXU010012829">
    <property type="protein sequence ID" value="CAB0002708.1"/>
    <property type="molecule type" value="Genomic_DNA"/>
</dbReference>
<feature type="non-terminal residue" evidence="1">
    <location>
        <position position="121"/>
    </location>
</feature>
<gene>
    <name evidence="1" type="ORF">NTEN_LOCUS8495</name>
</gene>
<reference evidence="1 2" key="1">
    <citation type="submission" date="2020-02" db="EMBL/GenBank/DDBJ databases">
        <authorList>
            <person name="Ferguson B K."/>
        </authorList>
    </citation>
    <scope>NUCLEOTIDE SEQUENCE [LARGE SCALE GENOMIC DNA]</scope>
</reference>
<name>A0A6H5GIG5_9HEMI</name>
<sequence>MSKRLVTLSATSPCDHFISWIERFSSYMKLLRSVAWIKRGIANRRQLRSGESMMVGPFSLSELDHALHICIRQTQLHYFFEGGKKDFEEIIQKFANLQPFLDSTNILRVGGRLRHASLAEE</sequence>
<organism evidence="1 2">
    <name type="scientific">Nesidiocoris tenuis</name>
    <dbReference type="NCBI Taxonomy" id="355587"/>
    <lineage>
        <taxon>Eukaryota</taxon>
        <taxon>Metazoa</taxon>
        <taxon>Ecdysozoa</taxon>
        <taxon>Arthropoda</taxon>
        <taxon>Hexapoda</taxon>
        <taxon>Insecta</taxon>
        <taxon>Pterygota</taxon>
        <taxon>Neoptera</taxon>
        <taxon>Paraneoptera</taxon>
        <taxon>Hemiptera</taxon>
        <taxon>Heteroptera</taxon>
        <taxon>Panheteroptera</taxon>
        <taxon>Cimicomorpha</taxon>
        <taxon>Miridae</taxon>
        <taxon>Dicyphina</taxon>
        <taxon>Nesidiocoris</taxon>
    </lineage>
</organism>
<dbReference type="AlphaFoldDB" id="A0A6H5GIG5"/>
<dbReference type="Proteomes" id="UP000479000">
    <property type="component" value="Unassembled WGS sequence"/>
</dbReference>
<dbReference type="PANTHER" id="PTHR47331">
    <property type="entry name" value="PHD-TYPE DOMAIN-CONTAINING PROTEIN"/>
    <property type="match status" value="1"/>
</dbReference>
<dbReference type="OrthoDB" id="6628734at2759"/>
<accession>A0A6H5GIG5</accession>
<keyword evidence="2" id="KW-1185">Reference proteome</keyword>
<evidence type="ECO:0000313" key="2">
    <source>
        <dbReference type="Proteomes" id="UP000479000"/>
    </source>
</evidence>
<proteinExistence type="predicted"/>
<dbReference type="PANTHER" id="PTHR47331:SF5">
    <property type="entry name" value="RIBONUCLEASE H"/>
    <property type="match status" value="1"/>
</dbReference>
<evidence type="ECO:0000313" key="1">
    <source>
        <dbReference type="EMBL" id="CAB0002708.1"/>
    </source>
</evidence>